<comment type="caution">
    <text evidence="2">The sequence shown here is derived from an EMBL/GenBank/DDBJ whole genome shotgun (WGS) entry which is preliminary data.</text>
</comment>
<evidence type="ECO:0000313" key="2">
    <source>
        <dbReference type="EMBL" id="GHD96458.1"/>
    </source>
</evidence>
<dbReference type="Proteomes" id="UP000608955">
    <property type="component" value="Unassembled WGS sequence"/>
</dbReference>
<proteinExistence type="predicted"/>
<name>A0A918YB37_9ACTN</name>
<keyword evidence="3" id="KW-1185">Reference proteome</keyword>
<sequence length="62" mass="6553">MNALLASSDCGLRSSASVTEQRSLNDTFRKPQYAQTDRSACERAAPPPWGSGAARRGGRGGQ</sequence>
<feature type="region of interest" description="Disordered" evidence="1">
    <location>
        <begin position="1"/>
        <end position="62"/>
    </location>
</feature>
<gene>
    <name evidence="2" type="ORF">GCM10010508_65210</name>
</gene>
<dbReference type="EMBL" id="BMVF01000027">
    <property type="protein sequence ID" value="GHD96458.1"/>
    <property type="molecule type" value="Genomic_DNA"/>
</dbReference>
<organism evidence="2 3">
    <name type="scientific">Streptomyces naganishii JCM 4654</name>
    <dbReference type="NCBI Taxonomy" id="1306179"/>
    <lineage>
        <taxon>Bacteria</taxon>
        <taxon>Bacillati</taxon>
        <taxon>Actinomycetota</taxon>
        <taxon>Actinomycetes</taxon>
        <taxon>Kitasatosporales</taxon>
        <taxon>Streptomycetaceae</taxon>
        <taxon>Streptomyces</taxon>
    </lineage>
</organism>
<accession>A0A918YB37</accession>
<reference evidence="2" key="1">
    <citation type="journal article" date="2014" name="Int. J. Syst. Evol. Microbiol.">
        <title>Complete genome sequence of Corynebacterium casei LMG S-19264T (=DSM 44701T), isolated from a smear-ripened cheese.</title>
        <authorList>
            <consortium name="US DOE Joint Genome Institute (JGI-PGF)"/>
            <person name="Walter F."/>
            <person name="Albersmeier A."/>
            <person name="Kalinowski J."/>
            <person name="Ruckert C."/>
        </authorList>
    </citation>
    <scope>NUCLEOTIDE SEQUENCE</scope>
    <source>
        <strain evidence="2">JCM 4654</strain>
    </source>
</reference>
<dbReference type="AlphaFoldDB" id="A0A918YB37"/>
<feature type="compositionally biased region" description="Polar residues" evidence="1">
    <location>
        <begin position="14"/>
        <end position="26"/>
    </location>
</feature>
<evidence type="ECO:0000256" key="1">
    <source>
        <dbReference type="SAM" id="MobiDB-lite"/>
    </source>
</evidence>
<protein>
    <submittedName>
        <fullName evidence="2">Uncharacterized protein</fullName>
    </submittedName>
</protein>
<evidence type="ECO:0000313" key="3">
    <source>
        <dbReference type="Proteomes" id="UP000608955"/>
    </source>
</evidence>
<reference evidence="2" key="2">
    <citation type="submission" date="2020-09" db="EMBL/GenBank/DDBJ databases">
        <authorList>
            <person name="Sun Q."/>
            <person name="Ohkuma M."/>
        </authorList>
    </citation>
    <scope>NUCLEOTIDE SEQUENCE</scope>
    <source>
        <strain evidence="2">JCM 4654</strain>
    </source>
</reference>